<organism evidence="1 2">
    <name type="scientific">Colocasia esculenta</name>
    <name type="common">Wild taro</name>
    <name type="synonym">Arum esculentum</name>
    <dbReference type="NCBI Taxonomy" id="4460"/>
    <lineage>
        <taxon>Eukaryota</taxon>
        <taxon>Viridiplantae</taxon>
        <taxon>Streptophyta</taxon>
        <taxon>Embryophyta</taxon>
        <taxon>Tracheophyta</taxon>
        <taxon>Spermatophyta</taxon>
        <taxon>Magnoliopsida</taxon>
        <taxon>Liliopsida</taxon>
        <taxon>Araceae</taxon>
        <taxon>Aroideae</taxon>
        <taxon>Colocasieae</taxon>
        <taxon>Colocasia</taxon>
    </lineage>
</organism>
<evidence type="ECO:0000313" key="1">
    <source>
        <dbReference type="EMBL" id="MQM01002.1"/>
    </source>
</evidence>
<evidence type="ECO:0000313" key="2">
    <source>
        <dbReference type="Proteomes" id="UP000652761"/>
    </source>
</evidence>
<name>A0A843VUN1_COLES</name>
<dbReference type="AlphaFoldDB" id="A0A843VUN1"/>
<proteinExistence type="predicted"/>
<keyword evidence="2" id="KW-1185">Reference proteome</keyword>
<protein>
    <submittedName>
        <fullName evidence="1">Uncharacterized protein</fullName>
    </submittedName>
</protein>
<dbReference type="Proteomes" id="UP000652761">
    <property type="component" value="Unassembled WGS sequence"/>
</dbReference>
<feature type="non-terminal residue" evidence="1">
    <location>
        <position position="162"/>
    </location>
</feature>
<sequence length="162" mass="18453">MTNHEIATGAYKDSDRAVKPGVRTRLRGQIRQHGRDGALHRDQIATVLAIATRPQNAAYRAIAFTGSASDPDRARTCSWIAVQNCHIWTQASSSKLNHLNWWSVPKVIADYSSHSLSYHDLHIHDFHAFHISNEGISLRDFFMKVVPHDFLYELQLESHQIK</sequence>
<reference evidence="1" key="1">
    <citation type="submission" date="2017-07" db="EMBL/GenBank/DDBJ databases">
        <title>Taro Niue Genome Assembly and Annotation.</title>
        <authorList>
            <person name="Atibalentja N."/>
            <person name="Keating K."/>
            <person name="Fields C.J."/>
        </authorList>
    </citation>
    <scope>NUCLEOTIDE SEQUENCE</scope>
    <source>
        <strain evidence="1">Niue_2</strain>
        <tissue evidence="1">Leaf</tissue>
    </source>
</reference>
<accession>A0A843VUN1</accession>
<gene>
    <name evidence="1" type="ORF">Taro_033750</name>
</gene>
<dbReference type="EMBL" id="NMUH01002603">
    <property type="protein sequence ID" value="MQM01002.1"/>
    <property type="molecule type" value="Genomic_DNA"/>
</dbReference>
<comment type="caution">
    <text evidence="1">The sequence shown here is derived from an EMBL/GenBank/DDBJ whole genome shotgun (WGS) entry which is preliminary data.</text>
</comment>